<feature type="transmembrane region" description="Helical" evidence="1">
    <location>
        <begin position="332"/>
        <end position="352"/>
    </location>
</feature>
<keyword evidence="1" id="KW-0472">Membrane</keyword>
<dbReference type="AlphaFoldDB" id="A0A8J3KRU1"/>
<feature type="transmembrane region" description="Helical" evidence="1">
    <location>
        <begin position="262"/>
        <end position="280"/>
    </location>
</feature>
<dbReference type="PANTHER" id="PTHR23028:SF53">
    <property type="entry name" value="ACYL_TRANSF_3 DOMAIN-CONTAINING PROTEIN"/>
    <property type="match status" value="1"/>
</dbReference>
<keyword evidence="4" id="KW-0012">Acyltransferase</keyword>
<evidence type="ECO:0000259" key="2">
    <source>
        <dbReference type="Pfam" id="PF01757"/>
    </source>
</evidence>
<feature type="transmembrane region" description="Helical" evidence="1">
    <location>
        <begin position="188"/>
        <end position="207"/>
    </location>
</feature>
<accession>A0A8J3KRU1</accession>
<dbReference type="PANTHER" id="PTHR23028">
    <property type="entry name" value="ACETYLTRANSFERASE"/>
    <property type="match status" value="1"/>
</dbReference>
<feature type="transmembrane region" description="Helical" evidence="1">
    <location>
        <begin position="213"/>
        <end position="232"/>
    </location>
</feature>
<name>A0A8J3KRU1_9ACTN</name>
<evidence type="ECO:0000256" key="1">
    <source>
        <dbReference type="SAM" id="Phobius"/>
    </source>
</evidence>
<evidence type="ECO:0000313" key="5">
    <source>
        <dbReference type="Proteomes" id="UP000630887"/>
    </source>
</evidence>
<feature type="domain" description="SGNH" evidence="3">
    <location>
        <begin position="455"/>
        <end position="682"/>
    </location>
</feature>
<dbReference type="Pfam" id="PF19040">
    <property type="entry name" value="SGNH"/>
    <property type="match status" value="1"/>
</dbReference>
<dbReference type="InterPro" id="IPR050879">
    <property type="entry name" value="Acyltransferase_3"/>
</dbReference>
<keyword evidence="1" id="KW-1133">Transmembrane helix</keyword>
<dbReference type="InterPro" id="IPR002656">
    <property type="entry name" value="Acyl_transf_3_dom"/>
</dbReference>
<protein>
    <submittedName>
        <fullName evidence="4">Acyltransferase</fullName>
    </submittedName>
</protein>
<dbReference type="GO" id="GO:0009103">
    <property type="term" value="P:lipopolysaccharide biosynthetic process"/>
    <property type="evidence" value="ECO:0007669"/>
    <property type="project" value="TreeGrafter"/>
</dbReference>
<feature type="transmembrane region" description="Helical" evidence="1">
    <location>
        <begin position="239"/>
        <end position="256"/>
    </location>
</feature>
<organism evidence="4 5">
    <name type="scientific">Catellatospora coxensis</name>
    <dbReference type="NCBI Taxonomy" id="310354"/>
    <lineage>
        <taxon>Bacteria</taxon>
        <taxon>Bacillati</taxon>
        <taxon>Actinomycetota</taxon>
        <taxon>Actinomycetes</taxon>
        <taxon>Micromonosporales</taxon>
        <taxon>Micromonosporaceae</taxon>
        <taxon>Catellatospora</taxon>
    </lineage>
</organism>
<dbReference type="RefSeq" id="WP_203693838.1">
    <property type="nucleotide sequence ID" value="NZ_BAAALC010000050.1"/>
</dbReference>
<dbReference type="InterPro" id="IPR043968">
    <property type="entry name" value="SGNH"/>
</dbReference>
<reference evidence="4 5" key="1">
    <citation type="submission" date="2021-01" db="EMBL/GenBank/DDBJ databases">
        <title>Whole genome shotgun sequence of Catellatospora coxensis NBRC 107359.</title>
        <authorList>
            <person name="Komaki H."/>
            <person name="Tamura T."/>
        </authorList>
    </citation>
    <scope>NUCLEOTIDE SEQUENCE [LARGE SCALE GENOMIC DNA]</scope>
    <source>
        <strain evidence="4 5">NBRC 107359</strain>
    </source>
</reference>
<dbReference type="Pfam" id="PF01757">
    <property type="entry name" value="Acyl_transf_3"/>
    <property type="match status" value="1"/>
</dbReference>
<feature type="transmembrane region" description="Helical" evidence="1">
    <location>
        <begin position="51"/>
        <end position="72"/>
    </location>
</feature>
<comment type="caution">
    <text evidence="4">The sequence shown here is derived from an EMBL/GenBank/DDBJ whole genome shotgun (WGS) entry which is preliminary data.</text>
</comment>
<evidence type="ECO:0000259" key="3">
    <source>
        <dbReference type="Pfam" id="PF19040"/>
    </source>
</evidence>
<dbReference type="EMBL" id="BONI01000035">
    <property type="protein sequence ID" value="GIG07493.1"/>
    <property type="molecule type" value="Genomic_DNA"/>
</dbReference>
<feature type="transmembrane region" description="Helical" evidence="1">
    <location>
        <begin position="92"/>
        <end position="113"/>
    </location>
</feature>
<evidence type="ECO:0000313" key="4">
    <source>
        <dbReference type="EMBL" id="GIG07493.1"/>
    </source>
</evidence>
<dbReference type="Proteomes" id="UP000630887">
    <property type="component" value="Unassembled WGS sequence"/>
</dbReference>
<feature type="transmembrane region" description="Helical" evidence="1">
    <location>
        <begin position="29"/>
        <end position="45"/>
    </location>
</feature>
<dbReference type="GO" id="GO:0016020">
    <property type="term" value="C:membrane"/>
    <property type="evidence" value="ECO:0007669"/>
    <property type="project" value="TreeGrafter"/>
</dbReference>
<dbReference type="GO" id="GO:0016747">
    <property type="term" value="F:acyltransferase activity, transferring groups other than amino-acyl groups"/>
    <property type="evidence" value="ECO:0007669"/>
    <property type="project" value="InterPro"/>
</dbReference>
<keyword evidence="5" id="KW-1185">Reference proteome</keyword>
<feature type="transmembrane region" description="Helical" evidence="1">
    <location>
        <begin position="364"/>
        <end position="384"/>
    </location>
</feature>
<proteinExistence type="predicted"/>
<feature type="domain" description="Acyltransferase 3" evidence="2">
    <location>
        <begin position="27"/>
        <end position="344"/>
    </location>
</feature>
<keyword evidence="1" id="KW-0812">Transmembrane</keyword>
<gene>
    <name evidence="4" type="ORF">Cco03nite_41930</name>
</gene>
<sequence length="693" mass="75602">MQLMAHPTPAAPTTVQPVPTDRGFRPDIQGLRAIAVMVVVLYHLWPTHLTGGYVGVDVFFVISGFLITGHLWREIETRGTIRLGSFYARRALRLLPAAGLVLVATAVASYLLLPDDRWTDTFKQLVASAAYVQNWVLAGNSVDYLLQNAPDSPVQHFWSLSVEEQFYAFWPLLILVTMRLVNRKRAVVVVLSALLLVSLAYSVYQTGADPKQAYFITPTRVWEFAAGALCALVTVKPRVVWGWLGLAAVLASAVLYTKATPFPGYAALLPVLGTAAIILARPEGRGSAGRWLSLRPATAIGDISYAVYLWHWPLLLLMPLALDAPPALPGKVAVLAATLILAWFSTHWFETPLRANRLLKARRWPSLAIAVSLVAAMLGASAYANKELDGRAAEAAASFTSRLDEASSCIGAGVFTGADCAPPFGPGPRMSATLAVKDQSNPEYTACDPSLDTRNVLECSFGPKDAAYRVAVVGDSHATQWLGTLRRLADENRLRVKTYFKMSCPFAEAIRVLPREAKERQDNCTAWQEEVTTRIVDDPEIDYVLVTAYSAAYRFEALPGRPALADQNEAFIGKWQRLLAAGKRVVVLRDTPSMLGKSVPSCVEKEQANLRRCAVARDKALKPDPISAAAAALGDPRVTVMDLSDGLCDAQWCYGFAGDVVVYRDSNHLTWQYAQTLAPAFWQAFVKAAGPLT</sequence>
<feature type="transmembrane region" description="Helical" evidence="1">
    <location>
        <begin position="292"/>
        <end position="312"/>
    </location>
</feature>
<keyword evidence="4" id="KW-0808">Transferase</keyword>